<protein>
    <submittedName>
        <fullName evidence="1">Uncharacterized protein</fullName>
    </submittedName>
</protein>
<gene>
    <name evidence="1" type="ORF">GQ55_2G137800</name>
</gene>
<dbReference type="Gramene" id="PUZ69772">
    <property type="protein sequence ID" value="PUZ69772"/>
    <property type="gene ID" value="GQ55_2G137800"/>
</dbReference>
<dbReference type="AlphaFoldDB" id="A0A2T7EPK6"/>
<keyword evidence="2" id="KW-1185">Reference proteome</keyword>
<accession>A0A2T7EPK6</accession>
<name>A0A2T7EPK6_9POAL</name>
<evidence type="ECO:0000313" key="2">
    <source>
        <dbReference type="Proteomes" id="UP000244336"/>
    </source>
</evidence>
<sequence>MRAFCLILSAPRASALDRMFIPCQNEALPLMGLLLKSLLLLGRVVASRPESVMRVSGPEWE</sequence>
<evidence type="ECO:0000313" key="1">
    <source>
        <dbReference type="EMBL" id="PUZ69772.1"/>
    </source>
</evidence>
<reference evidence="1 2" key="1">
    <citation type="submission" date="2018-04" db="EMBL/GenBank/DDBJ databases">
        <title>WGS assembly of Panicum hallii var. hallii HAL2.</title>
        <authorList>
            <person name="Lovell J."/>
            <person name="Jenkins J."/>
            <person name="Lowry D."/>
            <person name="Mamidi S."/>
            <person name="Sreedasyam A."/>
            <person name="Weng X."/>
            <person name="Barry K."/>
            <person name="Bonette J."/>
            <person name="Campitelli B."/>
            <person name="Daum C."/>
            <person name="Gordon S."/>
            <person name="Gould B."/>
            <person name="Lipzen A."/>
            <person name="MacQueen A."/>
            <person name="Palacio-Mejia J."/>
            <person name="Plott C."/>
            <person name="Shakirov E."/>
            <person name="Shu S."/>
            <person name="Yoshinaga Y."/>
            <person name="Zane M."/>
            <person name="Rokhsar D."/>
            <person name="Grimwood J."/>
            <person name="Schmutz J."/>
            <person name="Juenger T."/>
        </authorList>
    </citation>
    <scope>NUCLEOTIDE SEQUENCE [LARGE SCALE GENOMIC DNA]</scope>
    <source>
        <strain evidence="2">cv. HAL2</strain>
    </source>
</reference>
<dbReference type="EMBL" id="CM009750">
    <property type="protein sequence ID" value="PUZ69772.1"/>
    <property type="molecule type" value="Genomic_DNA"/>
</dbReference>
<organism evidence="1 2">
    <name type="scientific">Panicum hallii var. hallii</name>
    <dbReference type="NCBI Taxonomy" id="1504633"/>
    <lineage>
        <taxon>Eukaryota</taxon>
        <taxon>Viridiplantae</taxon>
        <taxon>Streptophyta</taxon>
        <taxon>Embryophyta</taxon>
        <taxon>Tracheophyta</taxon>
        <taxon>Spermatophyta</taxon>
        <taxon>Magnoliopsida</taxon>
        <taxon>Liliopsida</taxon>
        <taxon>Poales</taxon>
        <taxon>Poaceae</taxon>
        <taxon>PACMAD clade</taxon>
        <taxon>Panicoideae</taxon>
        <taxon>Panicodae</taxon>
        <taxon>Paniceae</taxon>
        <taxon>Panicinae</taxon>
        <taxon>Panicum</taxon>
        <taxon>Panicum sect. Panicum</taxon>
    </lineage>
</organism>
<proteinExistence type="predicted"/>
<dbReference type="Proteomes" id="UP000244336">
    <property type="component" value="Chromosome 2"/>
</dbReference>